<protein>
    <submittedName>
        <fullName evidence="1">P49</fullName>
    </submittedName>
</protein>
<dbReference type="Pfam" id="PF04913">
    <property type="entry name" value="Baculo_Y142"/>
    <property type="match status" value="1"/>
</dbReference>
<sequence length="452" mass="52159">MVLNEDNLKFVFIATYFDASNDVLANLPEIVKDHLKTPNDEDQTRYLEYLNEMGLHGLIGDTCLDILKYVKPQFRFECTRDADLDIIKHTNNIYLRKNTSVYATNLFVRDPANQPWLMKIMVDFVKVKQSGMVVEDNYMVHDGCVGYVFASPYVDWCGAKVCASEAEGTNNSMVRLYLIGQEIGKYFTEKNIEPPPDGQLKNYYKGTPLVTNHNYIITTKDLHSDNMNRVFEFIEQELNGTSSTVKFIQRDYIFDADRFPIDLLDELQKRYVSTTSLYKIIQRMHNAEPGERAHEVVVDRYAANKYRKCLVFANETNVYPAVPHAHYIFIPDNYYQIRHTLNAAYAPTFGIVVLATHVFFGATKVINFDPTRDLEAFVKTKYKANPSSVYYNIGGNYYLEESQLNENGVPVYFIVRLDKNLLVRDNSSSHTLEDLNNNWVKNTITNLFVHTS</sequence>
<reference evidence="1 2" key="1">
    <citation type="submission" date="2015-03" db="EMBL/GenBank/DDBJ databases">
        <title>The complete genome sequence of Mocis sp. granulovirus.</title>
        <authorList>
            <person name="Ardisson-Araujo D.M.P."/>
            <person name="Melo F.L."/>
            <person name="Sosa-Gomez D.R."/>
            <person name="Ribeiro B.M."/>
        </authorList>
    </citation>
    <scope>NUCLEOTIDE SEQUENCE [LARGE SCALE GENOMIC DNA]</scope>
    <source>
        <strain evidence="1">Southern Brazil</strain>
    </source>
</reference>
<dbReference type="KEGG" id="vg:27429704"/>
<keyword evidence="2" id="KW-1185">Reference proteome</keyword>
<dbReference type="InterPro" id="IPR006997">
    <property type="entry name" value="Baculo_Y142"/>
</dbReference>
<accession>A0A162GWH0</accession>
<proteinExistence type="predicted"/>
<evidence type="ECO:0000313" key="2">
    <source>
        <dbReference type="Proteomes" id="UP000202962"/>
    </source>
</evidence>
<name>A0A162GWH0_9BBAC</name>
<evidence type="ECO:0000313" key="1">
    <source>
        <dbReference type="EMBL" id="AKR17486.1"/>
    </source>
</evidence>
<dbReference type="EMBL" id="KR011718">
    <property type="protein sequence ID" value="AKR17486.1"/>
    <property type="molecule type" value="Genomic_DNA"/>
</dbReference>
<dbReference type="OrthoDB" id="4896at10239"/>
<organism evidence="1 2">
    <name type="scientific">Mocis latipes granulovirus</name>
    <dbReference type="NCBI Taxonomy" id="2072024"/>
    <lineage>
        <taxon>Viruses</taxon>
        <taxon>Viruses incertae sedis</taxon>
        <taxon>Naldaviricetes</taxon>
        <taxon>Lefavirales</taxon>
        <taxon>Baculoviridae</taxon>
        <taxon>Betabaculovirus</taxon>
        <taxon>Betabaculovirus molatipedis</taxon>
    </lineage>
</organism>
<dbReference type="Proteomes" id="UP000202962">
    <property type="component" value="Segment"/>
</dbReference>